<dbReference type="KEGG" id="oyw:OdinLCB4_002190"/>
<sequence length="90" mass="9928">MKLTVINALQSAPDKNPVLKLKQANINPESVEKNHEKRLTSASRFTINPVINAMSQTSSFTSLLRISCIEAIVKKTVNQTNDIALIILIP</sequence>
<organism evidence="1 2">
    <name type="scientific">Odinarchaeota yellowstonii (strain LCB_4)</name>
    <dbReference type="NCBI Taxonomy" id="1841599"/>
    <lineage>
        <taxon>Archaea</taxon>
        <taxon>Promethearchaeati</taxon>
        <taxon>Candidatus Odinarchaeota</taxon>
        <taxon>Candidatus Odinarchaeia</taxon>
        <taxon>Candidatus Odinarchaeales</taxon>
        <taxon>Candidatus Odinarchaeaceae</taxon>
        <taxon>Candidatus Odinarchaeum</taxon>
    </lineage>
</organism>
<dbReference type="EMBL" id="CP091871">
    <property type="protein sequence ID" value="WEU40752.1"/>
    <property type="molecule type" value="Genomic_DNA"/>
</dbReference>
<evidence type="ECO:0000313" key="2">
    <source>
        <dbReference type="Proteomes" id="UP000186851"/>
    </source>
</evidence>
<proteinExistence type="predicted"/>
<name>A0AAF0ID12_ODILC</name>
<accession>A0AAF0ID12</accession>
<reference evidence="1" key="1">
    <citation type="journal article" date="2017" name="Nature">
        <title>Asgard archaea illuminate the origin of eukaryotic cellular complexity.</title>
        <authorList>
            <person name="Zaremba-Niedzwiedzka K."/>
            <person name="Caceres E.F."/>
            <person name="Saw J.H."/>
            <person name="Backstrom D."/>
            <person name="Juzokaite L."/>
            <person name="Vancaester E."/>
            <person name="Seitz K.W."/>
            <person name="Anantharaman K."/>
            <person name="Starnawski P."/>
            <person name="Kjeldsen K.U."/>
            <person name="Scott M.B."/>
            <person name="Nunoura T."/>
            <person name="Banfield J.F."/>
            <person name="Schramm A."/>
            <person name="Baker B.J."/>
            <person name="Spang A."/>
            <person name="Ettema T.J.G."/>
        </authorList>
    </citation>
    <scope>NUCLEOTIDE SEQUENCE</scope>
    <source>
        <strain evidence="1">LCB_4</strain>
    </source>
</reference>
<dbReference type="AlphaFoldDB" id="A0AAF0ID12"/>
<reference evidence="1" key="2">
    <citation type="journal article" date="2022" name="Nat. Microbiol.">
        <title>A closed Candidatus Odinarchaeum chromosome exposes Asgard archaeal viruses.</title>
        <authorList>
            <person name="Tamarit D."/>
            <person name="Caceres E.F."/>
            <person name="Krupovic M."/>
            <person name="Nijland R."/>
            <person name="Eme L."/>
            <person name="Robinson N.P."/>
            <person name="Ettema T.J.G."/>
        </authorList>
    </citation>
    <scope>NUCLEOTIDE SEQUENCE</scope>
    <source>
        <strain evidence="1">LCB_4</strain>
    </source>
</reference>
<evidence type="ECO:0000313" key="1">
    <source>
        <dbReference type="EMBL" id="WEU40752.1"/>
    </source>
</evidence>
<dbReference type="Proteomes" id="UP000186851">
    <property type="component" value="Chromosome"/>
</dbReference>
<protein>
    <submittedName>
        <fullName evidence="1">Uncharacterized protein</fullName>
    </submittedName>
</protein>
<gene>
    <name evidence="1" type="ORF">OdinLCB4_002190</name>
</gene>